<gene>
    <name evidence="2" type="ORF">B0G62_102224</name>
</gene>
<evidence type="ECO:0000256" key="1">
    <source>
        <dbReference type="SAM" id="Phobius"/>
    </source>
</evidence>
<keyword evidence="1" id="KW-1133">Transmembrane helix</keyword>
<dbReference type="Proteomes" id="UP000237381">
    <property type="component" value="Unassembled WGS sequence"/>
</dbReference>
<dbReference type="InterPro" id="IPR021347">
    <property type="entry name" value="DUF2964"/>
</dbReference>
<proteinExistence type="predicted"/>
<evidence type="ECO:0008006" key="4">
    <source>
        <dbReference type="Google" id="ProtNLM"/>
    </source>
</evidence>
<comment type="caution">
    <text evidence="2">The sequence shown here is derived from an EMBL/GenBank/DDBJ whole genome shotgun (WGS) entry which is preliminary data.</text>
</comment>
<reference evidence="2 3" key="1">
    <citation type="submission" date="2018-01" db="EMBL/GenBank/DDBJ databases">
        <title>Genomic Encyclopedia of Type Strains, Phase III (KMG-III): the genomes of soil and plant-associated and newly described type strains.</title>
        <authorList>
            <person name="Whitman W."/>
        </authorList>
    </citation>
    <scope>NUCLEOTIDE SEQUENCE [LARGE SCALE GENOMIC DNA]</scope>
    <source>
        <strain evidence="2 3">JCM 18070</strain>
    </source>
</reference>
<dbReference type="EMBL" id="PQGA01000002">
    <property type="protein sequence ID" value="POR54616.1"/>
    <property type="molecule type" value="Genomic_DNA"/>
</dbReference>
<sequence length="72" mass="7788">MVHGELRILVAALAVFAALAGLALAIHGLLFDEHIYVDYGMAIVAGGIAAFVAMLTVHPKDVEIEHRRHRES</sequence>
<organism evidence="2 3">
    <name type="scientific">Paraburkholderia eburnea</name>
    <dbReference type="NCBI Taxonomy" id="1189126"/>
    <lineage>
        <taxon>Bacteria</taxon>
        <taxon>Pseudomonadati</taxon>
        <taxon>Pseudomonadota</taxon>
        <taxon>Betaproteobacteria</taxon>
        <taxon>Burkholderiales</taxon>
        <taxon>Burkholderiaceae</taxon>
        <taxon>Paraburkholderia</taxon>
    </lineage>
</organism>
<name>A0A2S4MIN1_9BURK</name>
<dbReference type="RefSeq" id="WP_103703175.1">
    <property type="nucleotide sequence ID" value="NZ_PQGA01000002.1"/>
</dbReference>
<dbReference type="Pfam" id="PF11177">
    <property type="entry name" value="DUF2964"/>
    <property type="match status" value="1"/>
</dbReference>
<evidence type="ECO:0000313" key="2">
    <source>
        <dbReference type="EMBL" id="POR54616.1"/>
    </source>
</evidence>
<dbReference type="AlphaFoldDB" id="A0A2S4MIN1"/>
<keyword evidence="1" id="KW-0812">Transmembrane</keyword>
<protein>
    <recommendedName>
        <fullName evidence="4">DUF2964 family protein</fullName>
    </recommendedName>
</protein>
<keyword evidence="3" id="KW-1185">Reference proteome</keyword>
<feature type="transmembrane region" description="Helical" evidence="1">
    <location>
        <begin position="35"/>
        <end position="57"/>
    </location>
</feature>
<keyword evidence="1" id="KW-0472">Membrane</keyword>
<evidence type="ECO:0000313" key="3">
    <source>
        <dbReference type="Proteomes" id="UP000237381"/>
    </source>
</evidence>
<accession>A0A2S4MIN1</accession>